<reference evidence="1" key="1">
    <citation type="thesis" date="2020" institute="ProQuest LLC" country="789 East Eisenhower Parkway, Ann Arbor, MI, USA">
        <title>Comparative Genomics and Chromosome Evolution.</title>
        <authorList>
            <person name="Mudd A.B."/>
        </authorList>
    </citation>
    <scope>NUCLEOTIDE SEQUENCE</scope>
    <source>
        <strain evidence="1">HN-11 Male</strain>
        <tissue evidence="1">Kidney and liver</tissue>
    </source>
</reference>
<dbReference type="AlphaFoldDB" id="A0A8J6EX78"/>
<sequence length="123" mass="13543">MIGAELSSAKSLQVTDVALNNIHPMHQEQCFMYQASYLSLLMTSLSGLLVLDSRSLCGELSTNSTFKGGPSENMIGNFRHNLHIISIRIDMAITLLVCDVLSKVQGTPCRNWGLGKQICVTQW</sequence>
<accession>A0A8J6EX78</accession>
<organism evidence="1 2">
    <name type="scientific">Eleutherodactylus coqui</name>
    <name type="common">Puerto Rican coqui</name>
    <dbReference type="NCBI Taxonomy" id="57060"/>
    <lineage>
        <taxon>Eukaryota</taxon>
        <taxon>Metazoa</taxon>
        <taxon>Chordata</taxon>
        <taxon>Craniata</taxon>
        <taxon>Vertebrata</taxon>
        <taxon>Euteleostomi</taxon>
        <taxon>Amphibia</taxon>
        <taxon>Batrachia</taxon>
        <taxon>Anura</taxon>
        <taxon>Neobatrachia</taxon>
        <taxon>Hyloidea</taxon>
        <taxon>Eleutherodactylidae</taxon>
        <taxon>Eleutherodactylinae</taxon>
        <taxon>Eleutherodactylus</taxon>
        <taxon>Eleutherodactylus</taxon>
    </lineage>
</organism>
<keyword evidence="2" id="KW-1185">Reference proteome</keyword>
<evidence type="ECO:0000313" key="2">
    <source>
        <dbReference type="Proteomes" id="UP000770717"/>
    </source>
</evidence>
<dbReference type="Proteomes" id="UP000770717">
    <property type="component" value="Unassembled WGS sequence"/>
</dbReference>
<evidence type="ECO:0000313" key="1">
    <source>
        <dbReference type="EMBL" id="KAG9477357.1"/>
    </source>
</evidence>
<comment type="caution">
    <text evidence="1">The sequence shown here is derived from an EMBL/GenBank/DDBJ whole genome shotgun (WGS) entry which is preliminary data.</text>
</comment>
<proteinExistence type="predicted"/>
<gene>
    <name evidence="1" type="ORF">GDO78_002644</name>
</gene>
<protein>
    <submittedName>
        <fullName evidence="1">Uncharacterized protein</fullName>
    </submittedName>
</protein>
<dbReference type="EMBL" id="WNTK01000010">
    <property type="protein sequence ID" value="KAG9477357.1"/>
    <property type="molecule type" value="Genomic_DNA"/>
</dbReference>
<name>A0A8J6EX78_ELECQ</name>